<dbReference type="KEGG" id="bca:BCE_2308"/>
<name>Q738T5_BACC1</name>
<dbReference type="AlphaFoldDB" id="Q738T5"/>
<dbReference type="Proteomes" id="UP000002527">
    <property type="component" value="Chromosome"/>
</dbReference>
<reference evidence="2 3" key="1">
    <citation type="journal article" date="2004" name="Nucleic Acids Res.">
        <title>The genome sequence of Bacillus cereus ATCC 10987 reveals metabolic adaptations and a large plasmid related to Bacillus anthracis pXO1.</title>
        <authorList>
            <person name="Rasko D.A."/>
            <person name="Ravel J."/>
            <person name="Okstad O.A."/>
            <person name="Helgason E."/>
            <person name="Cer R.Z."/>
            <person name="Jiang L."/>
            <person name="Shores K.A."/>
            <person name="Fouts D.E."/>
            <person name="Tourasse N.J."/>
            <person name="Angiuoli S.V."/>
            <person name="Kolonay J."/>
            <person name="Nelson W.C."/>
            <person name="Kolsto A.-B."/>
            <person name="Fraser C.M."/>
            <person name="Read T.D."/>
        </authorList>
    </citation>
    <scope>NUCLEOTIDE SEQUENCE [LARGE SCALE GENOMIC DNA]</scope>
    <source>
        <strain evidence="3">ATCC 10987 / NRS 248</strain>
    </source>
</reference>
<dbReference type="HOGENOM" id="CLU_2858068_0_0_9"/>
<keyword evidence="1" id="KW-1133">Transmembrane helix</keyword>
<gene>
    <name evidence="2" type="ordered locus">BCE_2308</name>
</gene>
<proteinExistence type="predicted"/>
<dbReference type="EMBL" id="AE017194">
    <property type="protein sequence ID" value="AAS41227.1"/>
    <property type="molecule type" value="Genomic_DNA"/>
</dbReference>
<evidence type="ECO:0000313" key="2">
    <source>
        <dbReference type="EMBL" id="AAS41227.1"/>
    </source>
</evidence>
<accession>Q738T5</accession>
<evidence type="ECO:0000313" key="3">
    <source>
        <dbReference type="Proteomes" id="UP000002527"/>
    </source>
</evidence>
<feature type="transmembrane region" description="Helical" evidence="1">
    <location>
        <begin position="15"/>
        <end position="34"/>
    </location>
</feature>
<protein>
    <submittedName>
        <fullName evidence="2">Uncharacterized protein</fullName>
    </submittedName>
</protein>
<evidence type="ECO:0000256" key="1">
    <source>
        <dbReference type="SAM" id="Phobius"/>
    </source>
</evidence>
<keyword evidence="1" id="KW-0812">Transmembrane</keyword>
<keyword evidence="1" id="KW-0472">Membrane</keyword>
<sequence>MHLFLFLKLVHSSCLHVLFLFLLLFVLTILYFVYYNPKFPYLLITLNKEDAHKGFLHIAVLNYK</sequence>
<organism evidence="2 3">
    <name type="scientific">Bacillus cereus (strain ATCC 10987 / NRS 248)</name>
    <dbReference type="NCBI Taxonomy" id="222523"/>
    <lineage>
        <taxon>Bacteria</taxon>
        <taxon>Bacillati</taxon>
        <taxon>Bacillota</taxon>
        <taxon>Bacilli</taxon>
        <taxon>Bacillales</taxon>
        <taxon>Bacillaceae</taxon>
        <taxon>Bacillus</taxon>
        <taxon>Bacillus cereus group</taxon>
    </lineage>
</organism>